<evidence type="ECO:0000256" key="18">
    <source>
        <dbReference type="SAM" id="SignalP"/>
    </source>
</evidence>
<dbReference type="Gene3D" id="1.10.510.10">
    <property type="entry name" value="Transferase(Phosphotransferase) domain 1"/>
    <property type="match status" value="1"/>
</dbReference>
<evidence type="ECO:0000256" key="12">
    <source>
        <dbReference type="ARBA" id="ARBA00022989"/>
    </source>
</evidence>
<comment type="similarity">
    <text evidence="3">In the C-terminal section; belongs to the protein kinase superfamily. Ser/Thr protein kinase family.</text>
</comment>
<keyword evidence="10" id="KW-0418">Kinase</keyword>
<evidence type="ECO:0000256" key="9">
    <source>
        <dbReference type="ARBA" id="ARBA00022741"/>
    </source>
</evidence>
<feature type="domain" description="Protein kinase" evidence="19">
    <location>
        <begin position="383"/>
        <end position="659"/>
    </location>
</feature>
<dbReference type="InterPro" id="IPR050528">
    <property type="entry name" value="L-type_Lectin-RKs"/>
</dbReference>
<keyword evidence="15" id="KW-0325">Glycoprotein</keyword>
<keyword evidence="7 18" id="KW-0732">Signal</keyword>
<dbReference type="EMBL" id="JAQQAF010000009">
    <property type="protein sequence ID" value="KAJ8460788.1"/>
    <property type="molecule type" value="Genomic_DNA"/>
</dbReference>
<dbReference type="GO" id="GO:0005524">
    <property type="term" value="F:ATP binding"/>
    <property type="evidence" value="ECO:0007669"/>
    <property type="project" value="UniProtKB-UniRule"/>
</dbReference>
<keyword evidence="14" id="KW-0675">Receptor</keyword>
<dbReference type="FunFam" id="1.10.510.10:FF:000240">
    <property type="entry name" value="Lectin-domain containing receptor kinase A4.3"/>
    <property type="match status" value="1"/>
</dbReference>
<dbReference type="Pfam" id="PF00139">
    <property type="entry name" value="Lectin_legB"/>
    <property type="match status" value="1"/>
</dbReference>
<dbReference type="Proteomes" id="UP001222027">
    <property type="component" value="Unassembled WGS sequence"/>
</dbReference>
<evidence type="ECO:0000313" key="20">
    <source>
        <dbReference type="EMBL" id="KAJ8460788.1"/>
    </source>
</evidence>
<dbReference type="GO" id="GO:0030246">
    <property type="term" value="F:carbohydrate binding"/>
    <property type="evidence" value="ECO:0007669"/>
    <property type="project" value="UniProtKB-KW"/>
</dbReference>
<keyword evidence="6 17" id="KW-0812">Transmembrane</keyword>
<dbReference type="Gene3D" id="2.60.120.200">
    <property type="match status" value="1"/>
</dbReference>
<dbReference type="InterPro" id="IPR000719">
    <property type="entry name" value="Prot_kinase_dom"/>
</dbReference>
<keyword evidence="9 16" id="KW-0547">Nucleotide-binding</keyword>
<accession>A0AAV8Q259</accession>
<evidence type="ECO:0000256" key="17">
    <source>
        <dbReference type="SAM" id="Phobius"/>
    </source>
</evidence>
<keyword evidence="13 17" id="KW-0472">Membrane</keyword>
<reference evidence="20 21" key="1">
    <citation type="submission" date="2022-12" db="EMBL/GenBank/DDBJ databases">
        <title>Chromosome-scale assembly of the Ensete ventricosum genome.</title>
        <authorList>
            <person name="Dussert Y."/>
            <person name="Stocks J."/>
            <person name="Wendawek A."/>
            <person name="Woldeyes F."/>
            <person name="Nichols R.A."/>
            <person name="Borrell J.S."/>
        </authorList>
    </citation>
    <scope>NUCLEOTIDE SEQUENCE [LARGE SCALE GENOMIC DNA]</scope>
    <source>
        <strain evidence="21">cv. Maze</strain>
        <tissue evidence="20">Seeds</tissue>
    </source>
</reference>
<keyword evidence="21" id="KW-1185">Reference proteome</keyword>
<feature type="chain" id="PRO_5043956164" description="Protein kinase domain-containing protein" evidence="18">
    <location>
        <begin position="33"/>
        <end position="728"/>
    </location>
</feature>
<evidence type="ECO:0000256" key="2">
    <source>
        <dbReference type="ARBA" id="ARBA00008536"/>
    </source>
</evidence>
<dbReference type="Pfam" id="PF00069">
    <property type="entry name" value="Pkinase"/>
    <property type="match status" value="1"/>
</dbReference>
<feature type="binding site" evidence="16">
    <location>
        <position position="410"/>
    </location>
    <ligand>
        <name>ATP</name>
        <dbReference type="ChEBI" id="CHEBI:30616"/>
    </ligand>
</feature>
<feature type="signal peptide" evidence="18">
    <location>
        <begin position="1"/>
        <end position="32"/>
    </location>
</feature>
<dbReference type="Gene3D" id="3.30.200.20">
    <property type="entry name" value="Phosphorylase Kinase, domain 1"/>
    <property type="match status" value="1"/>
</dbReference>
<evidence type="ECO:0000259" key="19">
    <source>
        <dbReference type="PROSITE" id="PS50011"/>
    </source>
</evidence>
<evidence type="ECO:0000256" key="15">
    <source>
        <dbReference type="ARBA" id="ARBA00023180"/>
    </source>
</evidence>
<sequence length="728" mass="78442">MSRRRRKAKPTTPLLLVGPLLVLVFHFPPSSAIDLLFNGFDASDLDLYANATLEHFPSSADVPAQHRHRRRYLSLTADDTFSLGRALLPSPVPTKSPNSSEALPFATSFLFSIAPVPQVLPGHGIAFLFAPAPGTLGATSSQHLGLFNLSTDGDPSSRVLAVEFDVFQNEEFHDINANHVGVDRNSLTSVAAAPAGYWPNDEGGAAASFVGLTLNDGTNYQAWVDYAGGRLNVTMAPVSFGRKPRRPLLSIEIDLSDLFLDKMYVGFCASTGRLVEHHRVLGWSFSNSNVSAADGLITADLPNFIPPATKSDANSRRRLVIGLSVAATVVLISVLGIWMAIRRRRTRKRSTEEVCEEAIEDWESEYWPHRIAYQEIVTATESFSDSNLIGRGGNGRVYKGLLGGAQVAVKLFSQTNEEEAKQFAAEVSTLGRLKHRNLVGLRGWCRARRTAAAGGSDAMILVYDYMENGSLDQWIFGAGQPLDWGSSVRILRDVAAAALYLHEGWGEAVVLHRDIKASNVMLDGAMAGRLGDFGLARPHQRGRALGTTRVVGSAGYLAPEVVRTGRATTATDVYAFGVLALEVASWRRAAEAGLPPLVAWAREAAATGGEAAVVDGRARASEGYDEGEAARVVAVGLACTRDAAAARPTMRQVVRMLEVGEDEAADGGDDSTSLLLDARLRPAMGSDKAWASAGTQRQQHRHLTFEELRHSLSCSTSLSRSDVSLEGR</sequence>
<dbReference type="InterPro" id="IPR013320">
    <property type="entry name" value="ConA-like_dom_sf"/>
</dbReference>
<evidence type="ECO:0000256" key="13">
    <source>
        <dbReference type="ARBA" id="ARBA00023136"/>
    </source>
</evidence>
<dbReference type="GO" id="GO:0004672">
    <property type="term" value="F:protein kinase activity"/>
    <property type="evidence" value="ECO:0007669"/>
    <property type="project" value="InterPro"/>
</dbReference>
<evidence type="ECO:0000256" key="6">
    <source>
        <dbReference type="ARBA" id="ARBA00022692"/>
    </source>
</evidence>
<evidence type="ECO:0000256" key="16">
    <source>
        <dbReference type="PROSITE-ProRule" id="PRU10141"/>
    </source>
</evidence>
<keyword evidence="8" id="KW-0430">Lectin</keyword>
<dbReference type="InterPro" id="IPR017441">
    <property type="entry name" value="Protein_kinase_ATP_BS"/>
</dbReference>
<dbReference type="AlphaFoldDB" id="A0AAV8Q259"/>
<evidence type="ECO:0000313" key="21">
    <source>
        <dbReference type="Proteomes" id="UP001222027"/>
    </source>
</evidence>
<dbReference type="CDD" id="cd06899">
    <property type="entry name" value="lectin_legume_LecRK_Arcelin_ConA"/>
    <property type="match status" value="1"/>
</dbReference>
<dbReference type="PANTHER" id="PTHR27007">
    <property type="match status" value="1"/>
</dbReference>
<dbReference type="SMART" id="SM00220">
    <property type="entry name" value="S_TKc"/>
    <property type="match status" value="1"/>
</dbReference>
<evidence type="ECO:0000256" key="14">
    <source>
        <dbReference type="ARBA" id="ARBA00023170"/>
    </source>
</evidence>
<evidence type="ECO:0000256" key="7">
    <source>
        <dbReference type="ARBA" id="ARBA00022729"/>
    </source>
</evidence>
<keyword evidence="12 17" id="KW-1133">Transmembrane helix</keyword>
<name>A0AAV8Q259_ENSVE</name>
<comment type="subcellular location">
    <subcellularLocation>
        <location evidence="1">Cell membrane</location>
        <topology evidence="1">Single-pass type I membrane protein</topology>
    </subcellularLocation>
</comment>
<dbReference type="SUPFAM" id="SSF49899">
    <property type="entry name" value="Concanavalin A-like lectins/glucanases"/>
    <property type="match status" value="1"/>
</dbReference>
<dbReference type="PROSITE" id="PS00108">
    <property type="entry name" value="PROTEIN_KINASE_ST"/>
    <property type="match status" value="1"/>
</dbReference>
<proteinExistence type="inferred from homology"/>
<dbReference type="GO" id="GO:0005886">
    <property type="term" value="C:plasma membrane"/>
    <property type="evidence" value="ECO:0007669"/>
    <property type="project" value="UniProtKB-SubCell"/>
</dbReference>
<keyword evidence="11 16" id="KW-0067">ATP-binding</keyword>
<dbReference type="SUPFAM" id="SSF56112">
    <property type="entry name" value="Protein kinase-like (PK-like)"/>
    <property type="match status" value="1"/>
</dbReference>
<gene>
    <name evidence="20" type="ORF">OPV22_033714</name>
</gene>
<evidence type="ECO:0000256" key="11">
    <source>
        <dbReference type="ARBA" id="ARBA00022840"/>
    </source>
</evidence>
<keyword evidence="4" id="KW-1003">Cell membrane</keyword>
<keyword evidence="5" id="KW-0808">Transferase</keyword>
<dbReference type="InterPro" id="IPR001220">
    <property type="entry name" value="Legume_lectin_dom"/>
</dbReference>
<dbReference type="PROSITE" id="PS00107">
    <property type="entry name" value="PROTEIN_KINASE_ATP"/>
    <property type="match status" value="1"/>
</dbReference>
<feature type="transmembrane region" description="Helical" evidence="17">
    <location>
        <begin position="319"/>
        <end position="341"/>
    </location>
</feature>
<comment type="similarity">
    <text evidence="2">In the N-terminal section; belongs to the leguminous lectin family.</text>
</comment>
<evidence type="ECO:0000256" key="4">
    <source>
        <dbReference type="ARBA" id="ARBA00022475"/>
    </source>
</evidence>
<dbReference type="InterPro" id="IPR008271">
    <property type="entry name" value="Ser/Thr_kinase_AS"/>
</dbReference>
<evidence type="ECO:0000256" key="3">
    <source>
        <dbReference type="ARBA" id="ARBA00010217"/>
    </source>
</evidence>
<dbReference type="InterPro" id="IPR011009">
    <property type="entry name" value="Kinase-like_dom_sf"/>
</dbReference>
<comment type="caution">
    <text evidence="20">The sequence shown here is derived from an EMBL/GenBank/DDBJ whole genome shotgun (WGS) entry which is preliminary data.</text>
</comment>
<evidence type="ECO:0000256" key="8">
    <source>
        <dbReference type="ARBA" id="ARBA00022734"/>
    </source>
</evidence>
<evidence type="ECO:0000256" key="10">
    <source>
        <dbReference type="ARBA" id="ARBA00022777"/>
    </source>
</evidence>
<protein>
    <recommendedName>
        <fullName evidence="19">Protein kinase domain-containing protein</fullName>
    </recommendedName>
</protein>
<dbReference type="PROSITE" id="PS50011">
    <property type="entry name" value="PROTEIN_KINASE_DOM"/>
    <property type="match status" value="1"/>
</dbReference>
<evidence type="ECO:0000256" key="5">
    <source>
        <dbReference type="ARBA" id="ARBA00022679"/>
    </source>
</evidence>
<evidence type="ECO:0000256" key="1">
    <source>
        <dbReference type="ARBA" id="ARBA00004251"/>
    </source>
</evidence>
<dbReference type="GO" id="GO:0002229">
    <property type="term" value="P:defense response to oomycetes"/>
    <property type="evidence" value="ECO:0007669"/>
    <property type="project" value="UniProtKB-ARBA"/>
</dbReference>
<dbReference type="FunFam" id="2.60.120.200:FF:000246">
    <property type="entry name" value="L-type lectin-domain containing receptor kinase V.9"/>
    <property type="match status" value="1"/>
</dbReference>
<organism evidence="20 21">
    <name type="scientific">Ensete ventricosum</name>
    <name type="common">Abyssinian banana</name>
    <name type="synonym">Musa ensete</name>
    <dbReference type="NCBI Taxonomy" id="4639"/>
    <lineage>
        <taxon>Eukaryota</taxon>
        <taxon>Viridiplantae</taxon>
        <taxon>Streptophyta</taxon>
        <taxon>Embryophyta</taxon>
        <taxon>Tracheophyta</taxon>
        <taxon>Spermatophyta</taxon>
        <taxon>Magnoliopsida</taxon>
        <taxon>Liliopsida</taxon>
        <taxon>Zingiberales</taxon>
        <taxon>Musaceae</taxon>
        <taxon>Ensete</taxon>
    </lineage>
</organism>